<keyword evidence="3" id="KW-1185">Reference proteome</keyword>
<dbReference type="Proteomes" id="UP000721954">
    <property type="component" value="Unassembled WGS sequence"/>
</dbReference>
<organism evidence="2 3">
    <name type="scientific">Streptomyces smyrnaeus</name>
    <dbReference type="NCBI Taxonomy" id="1387713"/>
    <lineage>
        <taxon>Bacteria</taxon>
        <taxon>Bacillati</taxon>
        <taxon>Actinomycetota</taxon>
        <taxon>Actinomycetes</taxon>
        <taxon>Kitasatosporales</taxon>
        <taxon>Streptomycetaceae</taxon>
        <taxon>Streptomyces</taxon>
    </lineage>
</organism>
<dbReference type="RefSeq" id="WP_209209491.1">
    <property type="nucleotide sequence ID" value="NZ_JAFFZM010000002.1"/>
</dbReference>
<evidence type="ECO:0000256" key="1">
    <source>
        <dbReference type="SAM" id="MobiDB-lite"/>
    </source>
</evidence>
<evidence type="ECO:0000313" key="2">
    <source>
        <dbReference type="EMBL" id="MBO8197702.1"/>
    </source>
</evidence>
<dbReference type="EMBL" id="JAFFZM010000002">
    <property type="protein sequence ID" value="MBO8197702.1"/>
    <property type="molecule type" value="Genomic_DNA"/>
</dbReference>
<proteinExistence type="predicted"/>
<reference evidence="2 3" key="1">
    <citation type="submission" date="2021-02" db="EMBL/GenBank/DDBJ databases">
        <title>Streptomyces spirodelae sp. nov., isolated from duckweed.</title>
        <authorList>
            <person name="Saimee Y."/>
            <person name="Duangmal K."/>
        </authorList>
    </citation>
    <scope>NUCLEOTIDE SEQUENCE [LARGE SCALE GENOMIC DNA]</scope>
    <source>
        <strain evidence="2 3">DSM 42105</strain>
    </source>
</reference>
<evidence type="ECO:0000313" key="3">
    <source>
        <dbReference type="Proteomes" id="UP000721954"/>
    </source>
</evidence>
<feature type="region of interest" description="Disordered" evidence="1">
    <location>
        <begin position="66"/>
        <end position="92"/>
    </location>
</feature>
<comment type="caution">
    <text evidence="2">The sequence shown here is derived from an EMBL/GenBank/DDBJ whole genome shotgun (WGS) entry which is preliminary data.</text>
</comment>
<name>A0ABS3XQM8_9ACTN</name>
<protein>
    <submittedName>
        <fullName evidence="2">Uncharacterized protein</fullName>
    </submittedName>
</protein>
<accession>A0ABS3XQM8</accession>
<dbReference type="GeneID" id="96257992"/>
<gene>
    <name evidence="2" type="ORF">JW613_05185</name>
</gene>
<sequence>MHGGEQAVRGTRRAAAVLVAVLLALSAAVHLAGASSAPSASTAATAATEAAEATVAFGVQPTASATVSAADDSGPSRCHKSQDGGGALPAVPASGQQQLLPLALPVCLTPQSHSAIDAAHAGRPLRGPAPIPPPTPVELSVLRV</sequence>